<dbReference type="EMBL" id="KQ947419">
    <property type="protein sequence ID" value="KUJ14710.1"/>
    <property type="molecule type" value="Genomic_DNA"/>
</dbReference>
<evidence type="ECO:0000313" key="4">
    <source>
        <dbReference type="Proteomes" id="UP000070700"/>
    </source>
</evidence>
<feature type="region of interest" description="Disordered" evidence="1">
    <location>
        <begin position="124"/>
        <end position="164"/>
    </location>
</feature>
<dbReference type="Pfam" id="PF20150">
    <property type="entry name" value="2EXR"/>
    <property type="match status" value="1"/>
</dbReference>
<dbReference type="GeneID" id="28832450"/>
<dbReference type="PANTHER" id="PTHR35910">
    <property type="entry name" value="2EXR DOMAIN-CONTAINING PROTEIN"/>
    <property type="match status" value="1"/>
</dbReference>
<accession>A0A194X3D3</accession>
<dbReference type="PANTHER" id="PTHR35910:SF6">
    <property type="entry name" value="2EXR DOMAIN-CONTAINING PROTEIN"/>
    <property type="match status" value="1"/>
</dbReference>
<evidence type="ECO:0000256" key="1">
    <source>
        <dbReference type="SAM" id="MobiDB-lite"/>
    </source>
</evidence>
<feature type="domain" description="2EXR" evidence="2">
    <location>
        <begin position="11"/>
        <end position="93"/>
    </location>
</feature>
<reference evidence="3 4" key="1">
    <citation type="submission" date="2015-10" db="EMBL/GenBank/DDBJ databases">
        <title>Full genome of DAOMC 229536 Phialocephala scopiformis, a fungal endophyte of spruce producing the potent anti-insectan compound rugulosin.</title>
        <authorList>
            <consortium name="DOE Joint Genome Institute"/>
            <person name="Walker A.K."/>
            <person name="Frasz S.L."/>
            <person name="Seifert K.A."/>
            <person name="Miller J.D."/>
            <person name="Mondo S.J."/>
            <person name="Labutti K."/>
            <person name="Lipzen A."/>
            <person name="Dockter R."/>
            <person name="Kennedy M."/>
            <person name="Grigoriev I.V."/>
            <person name="Spatafora J.W."/>
        </authorList>
    </citation>
    <scope>NUCLEOTIDE SEQUENCE [LARGE SCALE GENOMIC DNA]</scope>
    <source>
        <strain evidence="3 4">CBS 120377</strain>
    </source>
</reference>
<gene>
    <name evidence="3" type="ORF">LY89DRAFT_783800</name>
</gene>
<dbReference type="OrthoDB" id="3532148at2759"/>
<dbReference type="AlphaFoldDB" id="A0A194X3D3"/>
<proteinExistence type="predicted"/>
<keyword evidence="4" id="KW-1185">Reference proteome</keyword>
<dbReference type="Proteomes" id="UP000070700">
    <property type="component" value="Unassembled WGS sequence"/>
</dbReference>
<name>A0A194X3D3_MOLSC</name>
<dbReference type="InParanoid" id="A0A194X3D3"/>
<evidence type="ECO:0000259" key="2">
    <source>
        <dbReference type="Pfam" id="PF20150"/>
    </source>
</evidence>
<dbReference type="InterPro" id="IPR045518">
    <property type="entry name" value="2EXR"/>
</dbReference>
<organism evidence="3 4">
    <name type="scientific">Mollisia scopiformis</name>
    <name type="common">Conifer needle endophyte fungus</name>
    <name type="synonym">Phialocephala scopiformis</name>
    <dbReference type="NCBI Taxonomy" id="149040"/>
    <lineage>
        <taxon>Eukaryota</taxon>
        <taxon>Fungi</taxon>
        <taxon>Dikarya</taxon>
        <taxon>Ascomycota</taxon>
        <taxon>Pezizomycotina</taxon>
        <taxon>Leotiomycetes</taxon>
        <taxon>Helotiales</taxon>
        <taxon>Mollisiaceae</taxon>
        <taxon>Mollisia</taxon>
    </lineage>
</organism>
<dbReference type="KEGG" id="psco:LY89DRAFT_783800"/>
<sequence>MSSEVSSQASFLFFRQLPPEVRCMIWTLLSMTEPRVVPILYQSDTTSYTARIRPPAVLQTNRECRHEALKIYHELRLGLRSNIGCYINPLTDSVYLRSNLNRASNRIDDLTVIEPWQRGRLITTSPAGDTSLGSTQSTQTEQGNTVGASSSSDVEGNTNPGMLRSRRHSKIMLDDLIHSPDAEIIFKSFHINFVTWDLMRRYYRHRRHKIPVHIKELCVVFEKGSLPLKIDFTLKEIQHIDAFPEEAPLQLETVEEKRTAWNLIRSLKKSNIFVNLRDRRSGRPIALNFPVYAKALDLGESSEWQELLSETGRVACNEPF</sequence>
<dbReference type="RefSeq" id="XP_018069065.1">
    <property type="nucleotide sequence ID" value="XM_018222724.1"/>
</dbReference>
<evidence type="ECO:0000313" key="3">
    <source>
        <dbReference type="EMBL" id="KUJ14710.1"/>
    </source>
</evidence>
<protein>
    <recommendedName>
        <fullName evidence="2">2EXR domain-containing protein</fullName>
    </recommendedName>
</protein>
<feature type="compositionally biased region" description="Polar residues" evidence="1">
    <location>
        <begin position="124"/>
        <end position="160"/>
    </location>
</feature>